<evidence type="ECO:0000313" key="4">
    <source>
        <dbReference type="Proteomes" id="UP001165145"/>
    </source>
</evidence>
<gene>
    <name evidence="2" type="ORF">Pcaca03_30970</name>
    <name evidence="1" type="ORF">SOASR016_29610</name>
</gene>
<dbReference type="EMBL" id="BRLF01000007">
    <property type="protein sequence ID" value="GKX48209.1"/>
    <property type="molecule type" value="Genomic_DNA"/>
</dbReference>
<protein>
    <submittedName>
        <fullName evidence="2">Uncharacterized protein</fullName>
    </submittedName>
</protein>
<dbReference type="Proteomes" id="UP001165145">
    <property type="component" value="Unassembled WGS sequence"/>
</dbReference>
<accession>A0AAI9PFP1</accession>
<dbReference type="AlphaFoldDB" id="A0AAI9PFP1"/>
<sequence>MNKHGHWTYIHWKHAYGNTTETVFHEKKQYMRMGSRNDRHCGKQCEAGHVKRISDVNDG</sequence>
<comment type="caution">
    <text evidence="2">The sequence shown here is derived from an EMBL/GenBank/DDBJ whole genome shotgun (WGS) entry which is preliminary data.</text>
</comment>
<proteinExistence type="predicted"/>
<dbReference type="EMBL" id="BSRL01000007">
    <property type="protein sequence ID" value="GLV70653.1"/>
    <property type="molecule type" value="Genomic_DNA"/>
</dbReference>
<keyword evidence="3" id="KW-1185">Reference proteome</keyword>
<name>A0AAI9PFP1_PECCC</name>
<reference evidence="1" key="1">
    <citation type="submission" date="2022-06" db="EMBL/GenBank/DDBJ databases">
        <title>Draft genome sequences of Pectobacterium carotovorum subsp. carotovorum str. NBRC12380.</title>
        <authorList>
            <person name="Wakabayashi Y."/>
            <person name="Kojima K."/>
        </authorList>
    </citation>
    <scope>NUCLEOTIDE SEQUENCE</scope>
    <source>
        <strain evidence="1">NBRC 12380</strain>
    </source>
</reference>
<evidence type="ECO:0000313" key="1">
    <source>
        <dbReference type="EMBL" id="GKX48209.1"/>
    </source>
</evidence>
<evidence type="ECO:0000313" key="2">
    <source>
        <dbReference type="EMBL" id="GLV70653.1"/>
    </source>
</evidence>
<organism evidence="2 4">
    <name type="scientific">Pectobacterium carotovorum subsp. carotovorum</name>
    <name type="common">Erwinia carotovora subsp. carotovora</name>
    <dbReference type="NCBI Taxonomy" id="555"/>
    <lineage>
        <taxon>Bacteria</taxon>
        <taxon>Pseudomonadati</taxon>
        <taxon>Pseudomonadota</taxon>
        <taxon>Gammaproteobacteria</taxon>
        <taxon>Enterobacterales</taxon>
        <taxon>Pectobacteriaceae</taxon>
        <taxon>Pectobacterium</taxon>
    </lineage>
</organism>
<evidence type="ECO:0000313" key="3">
    <source>
        <dbReference type="Proteomes" id="UP001058167"/>
    </source>
</evidence>
<reference evidence="2" key="2">
    <citation type="submission" date="2023-02" db="EMBL/GenBank/DDBJ databases">
        <title>Pectobacterium carotovorum subsp. carotovorum NBRC 12380.</title>
        <authorList>
            <person name="Ichikawa N."/>
            <person name="Sato H."/>
            <person name="Tonouchi N."/>
        </authorList>
    </citation>
    <scope>NUCLEOTIDE SEQUENCE</scope>
    <source>
        <strain evidence="2">NBRC 12380</strain>
    </source>
</reference>
<dbReference type="Proteomes" id="UP001058167">
    <property type="component" value="Unassembled WGS sequence"/>
</dbReference>